<dbReference type="EMBL" id="CAJVQB010013609">
    <property type="protein sequence ID" value="CAG8763256.1"/>
    <property type="molecule type" value="Genomic_DNA"/>
</dbReference>
<reference evidence="2 3" key="1">
    <citation type="submission" date="2021-06" db="EMBL/GenBank/DDBJ databases">
        <authorList>
            <person name="Kallberg Y."/>
            <person name="Tangrot J."/>
            <person name="Rosling A."/>
        </authorList>
    </citation>
    <scope>NUCLEOTIDE SEQUENCE [LARGE SCALE GENOMIC DNA]</scope>
    <source>
        <strain evidence="2 3">120-4 pot B 10/14</strain>
    </source>
</reference>
<evidence type="ECO:0000313" key="3">
    <source>
        <dbReference type="Proteomes" id="UP000789901"/>
    </source>
</evidence>
<evidence type="ECO:0000313" key="2">
    <source>
        <dbReference type="EMBL" id="CAG8763256.1"/>
    </source>
</evidence>
<keyword evidence="3" id="KW-1185">Reference proteome</keyword>
<organism evidence="2 3">
    <name type="scientific">Gigaspora margarita</name>
    <dbReference type="NCBI Taxonomy" id="4874"/>
    <lineage>
        <taxon>Eukaryota</taxon>
        <taxon>Fungi</taxon>
        <taxon>Fungi incertae sedis</taxon>
        <taxon>Mucoromycota</taxon>
        <taxon>Glomeromycotina</taxon>
        <taxon>Glomeromycetes</taxon>
        <taxon>Diversisporales</taxon>
        <taxon>Gigasporaceae</taxon>
        <taxon>Gigaspora</taxon>
    </lineage>
</organism>
<sequence length="492" mass="57117">WDALQYHEAWKSSNLDLNRDEVSRNFCKQIHKIKENGTEEEKQNARRLKSQYKADSKKMGRIYNFWLRYLPELSNNLGENEQINTGNLFLSCNLSFDGAQLASTSGTGNIVQGREQSYKIQEQSGIEEPPSSRLRKRNRSINYTENSSKEETDSEYDKLKRVKKGSTRSSTNVDEDDESESEAITTKLNKLKKRLESQSRNEWIVDTINVTRKFKEYQIQLIENVIKGRVKITWNDKYEVLALASIIVLIKSCPYYTFTPYEWKKIINTNPYTVKESFWTNTFASSLSEACDNVAIGLDGNFVLNDGNDLAKKASRIFNNLKEDLPSVQTKGTTENEHRFNYLDPLLRPFFCGDSKDYEVRLDKSIKPLGCTELQKDKDFVKVHLRSKRTINQLLNEGRDDVNSYIMDLQYDGIYRSYPLLATKLVTEKALFPMLGLSYHIDKVEKHVQRIANEFLNRRSSHYNLSEQIEYIIEEPGSSEFKELLSSLKFSD</sequence>
<comment type="caution">
    <text evidence="2">The sequence shown here is derived from an EMBL/GenBank/DDBJ whole genome shotgun (WGS) entry which is preliminary data.</text>
</comment>
<feature type="region of interest" description="Disordered" evidence="1">
    <location>
        <begin position="114"/>
        <end position="183"/>
    </location>
</feature>
<name>A0ABN7VES8_GIGMA</name>
<dbReference type="Proteomes" id="UP000789901">
    <property type="component" value="Unassembled WGS sequence"/>
</dbReference>
<feature type="compositionally biased region" description="Basic and acidic residues" evidence="1">
    <location>
        <begin position="147"/>
        <end position="159"/>
    </location>
</feature>
<evidence type="ECO:0000256" key="1">
    <source>
        <dbReference type="SAM" id="MobiDB-lite"/>
    </source>
</evidence>
<protein>
    <submittedName>
        <fullName evidence="2">20542_t:CDS:1</fullName>
    </submittedName>
</protein>
<feature type="non-terminal residue" evidence="2">
    <location>
        <position position="1"/>
    </location>
</feature>
<feature type="compositionally biased region" description="Polar residues" evidence="1">
    <location>
        <begin position="114"/>
        <end position="124"/>
    </location>
</feature>
<accession>A0ABN7VES8</accession>
<gene>
    <name evidence="2" type="ORF">GMARGA_LOCUS17725</name>
</gene>
<proteinExistence type="predicted"/>